<dbReference type="Proteomes" id="UP000580910">
    <property type="component" value="Unassembled WGS sequence"/>
</dbReference>
<dbReference type="GO" id="GO:0005886">
    <property type="term" value="C:plasma membrane"/>
    <property type="evidence" value="ECO:0007669"/>
    <property type="project" value="UniProtKB-SubCell"/>
</dbReference>
<keyword evidence="6 7" id="KW-0472">Membrane</keyword>
<evidence type="ECO:0000256" key="2">
    <source>
        <dbReference type="ARBA" id="ARBA00022448"/>
    </source>
</evidence>
<comment type="subcellular location">
    <subcellularLocation>
        <location evidence="1">Cell membrane</location>
        <topology evidence="1">Multi-pass membrane protein</topology>
    </subcellularLocation>
</comment>
<organism evidence="9 10">
    <name type="scientific">Nocardioides ginsengisegetis</name>
    <dbReference type="NCBI Taxonomy" id="661491"/>
    <lineage>
        <taxon>Bacteria</taxon>
        <taxon>Bacillati</taxon>
        <taxon>Actinomycetota</taxon>
        <taxon>Actinomycetes</taxon>
        <taxon>Propionibacteriales</taxon>
        <taxon>Nocardioidaceae</taxon>
        <taxon>Nocardioides</taxon>
    </lineage>
</organism>
<accession>A0A7W3IWB9</accession>
<feature type="transmembrane region" description="Helical" evidence="7">
    <location>
        <begin position="17"/>
        <end position="41"/>
    </location>
</feature>
<dbReference type="PANTHER" id="PTHR23513:SF11">
    <property type="entry name" value="STAPHYLOFERRIN A TRANSPORTER"/>
    <property type="match status" value="1"/>
</dbReference>
<protein>
    <submittedName>
        <fullName evidence="9">MFS family permease</fullName>
    </submittedName>
</protein>
<keyword evidence="2" id="KW-0813">Transport</keyword>
<evidence type="ECO:0000313" key="9">
    <source>
        <dbReference type="EMBL" id="MBA8801872.1"/>
    </source>
</evidence>
<dbReference type="RefSeq" id="WP_182535952.1">
    <property type="nucleotide sequence ID" value="NZ_JACGXA010000001.1"/>
</dbReference>
<feature type="transmembrane region" description="Helical" evidence="7">
    <location>
        <begin position="78"/>
        <end position="99"/>
    </location>
</feature>
<keyword evidence="3" id="KW-1003">Cell membrane</keyword>
<feature type="transmembrane region" description="Helical" evidence="7">
    <location>
        <begin position="48"/>
        <end position="72"/>
    </location>
</feature>
<feature type="transmembrane region" description="Helical" evidence="7">
    <location>
        <begin position="221"/>
        <end position="242"/>
    </location>
</feature>
<dbReference type="AlphaFoldDB" id="A0A7W3IWB9"/>
<evidence type="ECO:0000256" key="4">
    <source>
        <dbReference type="ARBA" id="ARBA00022692"/>
    </source>
</evidence>
<evidence type="ECO:0000256" key="5">
    <source>
        <dbReference type="ARBA" id="ARBA00022989"/>
    </source>
</evidence>
<name>A0A7W3IWB9_9ACTN</name>
<feature type="transmembrane region" description="Helical" evidence="7">
    <location>
        <begin position="307"/>
        <end position="329"/>
    </location>
</feature>
<dbReference type="SUPFAM" id="SSF103473">
    <property type="entry name" value="MFS general substrate transporter"/>
    <property type="match status" value="1"/>
</dbReference>
<evidence type="ECO:0000256" key="3">
    <source>
        <dbReference type="ARBA" id="ARBA00022475"/>
    </source>
</evidence>
<comment type="caution">
    <text evidence="9">The sequence shown here is derived from an EMBL/GenBank/DDBJ whole genome shotgun (WGS) entry which is preliminary data.</text>
</comment>
<proteinExistence type="predicted"/>
<keyword evidence="4 7" id="KW-0812">Transmembrane</keyword>
<dbReference type="Pfam" id="PF05977">
    <property type="entry name" value="MFS_3"/>
    <property type="match status" value="1"/>
</dbReference>
<feature type="transmembrane region" description="Helical" evidence="7">
    <location>
        <begin position="284"/>
        <end position="301"/>
    </location>
</feature>
<keyword evidence="5 7" id="KW-1133">Transmembrane helix</keyword>
<feature type="domain" description="Major facilitator superfamily (MFS) profile" evidence="8">
    <location>
        <begin position="307"/>
        <end position="408"/>
    </location>
</feature>
<evidence type="ECO:0000313" key="10">
    <source>
        <dbReference type="Proteomes" id="UP000580910"/>
    </source>
</evidence>
<evidence type="ECO:0000256" key="7">
    <source>
        <dbReference type="SAM" id="Phobius"/>
    </source>
</evidence>
<dbReference type="CDD" id="cd06173">
    <property type="entry name" value="MFS_MefA_like"/>
    <property type="match status" value="1"/>
</dbReference>
<dbReference type="PANTHER" id="PTHR23513">
    <property type="entry name" value="INTEGRAL MEMBRANE EFFLUX PROTEIN-RELATED"/>
    <property type="match status" value="1"/>
</dbReference>
<gene>
    <name evidence="9" type="ORF">FB382_000163</name>
</gene>
<feature type="transmembrane region" description="Helical" evidence="7">
    <location>
        <begin position="350"/>
        <end position="370"/>
    </location>
</feature>
<evidence type="ECO:0000256" key="6">
    <source>
        <dbReference type="ARBA" id="ARBA00023136"/>
    </source>
</evidence>
<dbReference type="GO" id="GO:0022857">
    <property type="term" value="F:transmembrane transporter activity"/>
    <property type="evidence" value="ECO:0007669"/>
    <property type="project" value="InterPro"/>
</dbReference>
<keyword evidence="10" id="KW-1185">Reference proteome</keyword>
<feature type="transmembrane region" description="Helical" evidence="7">
    <location>
        <begin position="376"/>
        <end position="393"/>
    </location>
</feature>
<dbReference type="PROSITE" id="PS50850">
    <property type="entry name" value="MFS"/>
    <property type="match status" value="1"/>
</dbReference>
<evidence type="ECO:0000256" key="1">
    <source>
        <dbReference type="ARBA" id="ARBA00004651"/>
    </source>
</evidence>
<dbReference type="EMBL" id="JACGXA010000001">
    <property type="protein sequence ID" value="MBA8801872.1"/>
    <property type="molecule type" value="Genomic_DNA"/>
</dbReference>
<feature type="transmembrane region" description="Helical" evidence="7">
    <location>
        <begin position="161"/>
        <end position="189"/>
    </location>
</feature>
<dbReference type="InterPro" id="IPR036259">
    <property type="entry name" value="MFS_trans_sf"/>
</dbReference>
<dbReference type="Gene3D" id="1.20.1250.20">
    <property type="entry name" value="MFS general substrate transporter like domains"/>
    <property type="match status" value="1"/>
</dbReference>
<reference evidence="9 10" key="1">
    <citation type="submission" date="2020-07" db="EMBL/GenBank/DDBJ databases">
        <title>Sequencing the genomes of 1000 actinobacteria strains.</title>
        <authorList>
            <person name="Klenk H.-P."/>
        </authorList>
    </citation>
    <scope>NUCLEOTIDE SEQUENCE [LARGE SCALE GENOMIC DNA]</scope>
    <source>
        <strain evidence="9 10">DSM 21349</strain>
    </source>
</reference>
<dbReference type="InterPro" id="IPR010290">
    <property type="entry name" value="TM_effector"/>
</dbReference>
<dbReference type="InterPro" id="IPR020846">
    <property type="entry name" value="MFS_dom"/>
</dbReference>
<sequence length="408" mass="42974">MDRGTALAPLREQNFRWYYASSAVNMVGNTMAPVALAFAVLHVSDSPSALGAVLAASTIPMVVFLLAGGVLADRLPRALLLQVGGFVLAATQGLAAYLVISGTAELWMLIVLEALNGTTLALIFPAYAGLLPQLVPRELLQQANVLQAVARGTLRVLGPTAAAWLVVGAGAGWALAVDAITWALASVLMARVSVPPRIRTGEETTTLGELREGWTFFRRTTWLWVVVLAFAFLNAIHAGAWMTLGPAVAKETIGAKGWGYALSAESVGLLLTTAIMLRRRLERPLLVGMLTISALALPLVLLGATHAVVPVVIGAFVAGAGIEVFNLGWNLAMQEHVEERMLSRAYSYDALGSLIAMPVGQLAYGALGVAFGFKEVLVISGIAYAAIALATLGSRSVRELRRAELVAA</sequence>
<evidence type="ECO:0000259" key="8">
    <source>
        <dbReference type="PROSITE" id="PS50850"/>
    </source>
</evidence>
<feature type="transmembrane region" description="Helical" evidence="7">
    <location>
        <begin position="257"/>
        <end position="277"/>
    </location>
</feature>